<gene>
    <name evidence="2" type="primary">45</name>
    <name evidence="2" type="ORF">SEA_KROMP_45</name>
</gene>
<keyword evidence="3" id="KW-1185">Reference proteome</keyword>
<feature type="compositionally biased region" description="Basic and acidic residues" evidence="1">
    <location>
        <begin position="58"/>
        <end position="68"/>
    </location>
</feature>
<sequence>MISRTDTIAAVLRRPRLTRPVVAHELRERMVQGLEPGGTTTDWTATVPQLAEAINAQLEEREQKDTRGRAQRPAGGATARAEILAVLESAGYNESAAADLLARAHREPRTDPPDGEFRETLAGGHALVVEYGDCEFHGSCQCGRRFGTVTQSTPIDLFAAKWERHTCTEVARE</sequence>
<evidence type="ECO:0000313" key="3">
    <source>
        <dbReference type="Proteomes" id="UP000274637"/>
    </source>
</evidence>
<organism evidence="2 3">
    <name type="scientific">Streptomyces phage Kromp</name>
    <dbReference type="NCBI Taxonomy" id="2315619"/>
    <lineage>
        <taxon>Viruses</taxon>
        <taxon>Duplodnaviria</taxon>
        <taxon>Heunggongvirae</taxon>
        <taxon>Uroviricota</taxon>
        <taxon>Caudoviricetes</taxon>
        <taxon>Krompvirus</taxon>
        <taxon>Krompvirus kromp</taxon>
    </lineage>
</organism>
<evidence type="ECO:0000256" key="1">
    <source>
        <dbReference type="SAM" id="MobiDB-lite"/>
    </source>
</evidence>
<feature type="region of interest" description="Disordered" evidence="1">
    <location>
        <begin position="58"/>
        <end position="77"/>
    </location>
</feature>
<accession>A0A386KBL2</accession>
<dbReference type="Proteomes" id="UP000274637">
    <property type="component" value="Segment"/>
</dbReference>
<evidence type="ECO:0000313" key="2">
    <source>
        <dbReference type="EMBL" id="AYD81646.1"/>
    </source>
</evidence>
<dbReference type="EMBL" id="MH744420">
    <property type="protein sequence ID" value="AYD81646.1"/>
    <property type="molecule type" value="Genomic_DNA"/>
</dbReference>
<name>A0A386KBL2_9CAUD</name>
<proteinExistence type="predicted"/>
<reference evidence="3" key="1">
    <citation type="submission" date="2018-08" db="EMBL/GenBank/DDBJ databases">
        <authorList>
            <person name="Mousa M."/>
            <person name="Kelsky B.L."/>
            <person name="Goh L.M."/>
            <person name="Shaffer C.D."/>
            <person name="Weston-Hafer K.A."/>
            <person name="Russell D.A."/>
            <person name="Pope W.H."/>
            <person name="Jacobs-Sera D."/>
            <person name="Hendrix R.W."/>
            <person name="Hatfull G.F."/>
        </authorList>
    </citation>
    <scope>NUCLEOTIDE SEQUENCE [LARGE SCALE GENOMIC DNA]</scope>
</reference>
<protein>
    <submittedName>
        <fullName evidence="2">Uncharacterized protein</fullName>
    </submittedName>
</protein>